<keyword evidence="2" id="KW-1185">Reference proteome</keyword>
<reference evidence="1 2" key="1">
    <citation type="submission" date="2024-01" db="EMBL/GenBank/DDBJ databases">
        <title>Genome assemblies of Stephania.</title>
        <authorList>
            <person name="Yang L."/>
        </authorList>
    </citation>
    <scope>NUCLEOTIDE SEQUENCE [LARGE SCALE GENOMIC DNA]</scope>
    <source>
        <strain evidence="1">JXDWG</strain>
        <tissue evidence="1">Leaf</tissue>
    </source>
</reference>
<gene>
    <name evidence="1" type="ORF">Scep_026246</name>
</gene>
<protein>
    <submittedName>
        <fullName evidence="1">Uncharacterized protein</fullName>
    </submittedName>
</protein>
<organism evidence="1 2">
    <name type="scientific">Stephania cephalantha</name>
    <dbReference type="NCBI Taxonomy" id="152367"/>
    <lineage>
        <taxon>Eukaryota</taxon>
        <taxon>Viridiplantae</taxon>
        <taxon>Streptophyta</taxon>
        <taxon>Embryophyta</taxon>
        <taxon>Tracheophyta</taxon>
        <taxon>Spermatophyta</taxon>
        <taxon>Magnoliopsida</taxon>
        <taxon>Ranunculales</taxon>
        <taxon>Menispermaceae</taxon>
        <taxon>Menispermoideae</taxon>
        <taxon>Cissampelideae</taxon>
        <taxon>Stephania</taxon>
    </lineage>
</organism>
<proteinExistence type="predicted"/>
<name>A0AAP0EMZ6_9MAGN</name>
<evidence type="ECO:0000313" key="2">
    <source>
        <dbReference type="Proteomes" id="UP001419268"/>
    </source>
</evidence>
<comment type="caution">
    <text evidence="1">The sequence shown here is derived from an EMBL/GenBank/DDBJ whole genome shotgun (WGS) entry which is preliminary data.</text>
</comment>
<dbReference type="EMBL" id="JBBNAG010000011">
    <property type="protein sequence ID" value="KAK9094777.1"/>
    <property type="molecule type" value="Genomic_DNA"/>
</dbReference>
<evidence type="ECO:0000313" key="1">
    <source>
        <dbReference type="EMBL" id="KAK9094777.1"/>
    </source>
</evidence>
<sequence length="362" mass="40244">MVPWRIPWREHSGALALARVRSLAGARWFLSMDLGTSLARSLVESTVAPLQVLRHEQGRALAPARPRLGMSKATPWQVPLARARPRLGTSTGALWQVPLARARPRLGTGKALPWQGLTTLNLGVDQVKHGHGSKGDHRACLRRLCQGKTHRPMVRATTSQWDSTEPWLASRVPRSAARHHQSDPIPRAMLTIGLDGPSQVQLQAVEENVNVDTLRNVEVNELTQVENYWCETTKGLEVLRIEPDISIEQNDDDEAEVEIGVISERPEEPQIESKEDQPLVLVKPPTLPCIFVKPYTGVEVKERSKIFDTADTFVLVDHDMTDSFVLEFPNELPILKEGVHAALPKYVDAPFVVDISKGEGIT</sequence>
<accession>A0AAP0EMZ6</accession>
<dbReference type="Proteomes" id="UP001419268">
    <property type="component" value="Unassembled WGS sequence"/>
</dbReference>
<dbReference type="AlphaFoldDB" id="A0AAP0EMZ6"/>